<dbReference type="EMBL" id="BMAU01021328">
    <property type="protein sequence ID" value="GFY14373.1"/>
    <property type="molecule type" value="Genomic_DNA"/>
</dbReference>
<comment type="caution">
    <text evidence="1">The sequence shown here is derived from an EMBL/GenBank/DDBJ whole genome shotgun (WGS) entry which is preliminary data.</text>
</comment>
<dbReference type="AlphaFoldDB" id="A0A8X6SWU7"/>
<evidence type="ECO:0000313" key="1">
    <source>
        <dbReference type="EMBL" id="GFY14373.1"/>
    </source>
</evidence>
<name>A0A8X6SWU7_TRICX</name>
<dbReference type="GO" id="GO:0003676">
    <property type="term" value="F:nucleic acid binding"/>
    <property type="evidence" value="ECO:0007669"/>
    <property type="project" value="InterPro"/>
</dbReference>
<dbReference type="Gene3D" id="3.30.420.10">
    <property type="entry name" value="Ribonuclease H-like superfamily/Ribonuclease H"/>
    <property type="match status" value="1"/>
</dbReference>
<protein>
    <submittedName>
        <fullName evidence="1">HTH_Tnp_Tc3_2 domain-containing protein</fullName>
    </submittedName>
</protein>
<evidence type="ECO:0000313" key="2">
    <source>
        <dbReference type="Proteomes" id="UP000887159"/>
    </source>
</evidence>
<accession>A0A8X6SWU7</accession>
<dbReference type="Proteomes" id="UP000887159">
    <property type="component" value="Unassembled WGS sequence"/>
</dbReference>
<reference evidence="1" key="1">
    <citation type="submission" date="2020-08" db="EMBL/GenBank/DDBJ databases">
        <title>Multicomponent nature underlies the extraordinary mechanical properties of spider dragline silk.</title>
        <authorList>
            <person name="Kono N."/>
            <person name="Nakamura H."/>
            <person name="Mori M."/>
            <person name="Yoshida Y."/>
            <person name="Ohtoshi R."/>
            <person name="Malay A.D."/>
            <person name="Moran D.A.P."/>
            <person name="Tomita M."/>
            <person name="Numata K."/>
            <person name="Arakawa K."/>
        </authorList>
    </citation>
    <scope>NUCLEOTIDE SEQUENCE</scope>
</reference>
<sequence length="126" mass="14685">MVHSISEIVRQLGFVRSIVSRVYQEYICGGQKTGDRENCEGELASSNYQKLNDDASRIDSKQDVQRSLYSMGFGSRQPTRLSLLKARHRVARLAWARKYRDWIVDDWKRITWSDEIDSDYFTQMGG</sequence>
<dbReference type="InterPro" id="IPR036397">
    <property type="entry name" value="RNaseH_sf"/>
</dbReference>
<organism evidence="1 2">
    <name type="scientific">Trichonephila clavipes</name>
    <name type="common">Golden silk orbweaver</name>
    <name type="synonym">Nephila clavipes</name>
    <dbReference type="NCBI Taxonomy" id="2585209"/>
    <lineage>
        <taxon>Eukaryota</taxon>
        <taxon>Metazoa</taxon>
        <taxon>Ecdysozoa</taxon>
        <taxon>Arthropoda</taxon>
        <taxon>Chelicerata</taxon>
        <taxon>Arachnida</taxon>
        <taxon>Araneae</taxon>
        <taxon>Araneomorphae</taxon>
        <taxon>Entelegynae</taxon>
        <taxon>Araneoidea</taxon>
        <taxon>Nephilidae</taxon>
        <taxon>Trichonephila</taxon>
    </lineage>
</organism>
<keyword evidence="2" id="KW-1185">Reference proteome</keyword>
<proteinExistence type="predicted"/>
<gene>
    <name evidence="1" type="primary">AVEN_216841_1</name>
    <name evidence="1" type="ORF">TNCV_1021381</name>
</gene>